<proteinExistence type="predicted"/>
<evidence type="ECO:0000259" key="2">
    <source>
        <dbReference type="Pfam" id="PF13778"/>
    </source>
</evidence>
<dbReference type="Proteomes" id="UP000184268">
    <property type="component" value="Unassembled WGS sequence"/>
</dbReference>
<protein>
    <recommendedName>
        <fullName evidence="2">DUF4174 domain-containing protein</fullName>
    </recommendedName>
</protein>
<evidence type="ECO:0000256" key="1">
    <source>
        <dbReference type="ARBA" id="ARBA00022729"/>
    </source>
</evidence>
<evidence type="ECO:0000313" key="4">
    <source>
        <dbReference type="Proteomes" id="UP000184268"/>
    </source>
</evidence>
<accession>A0A1M5MHC3</accession>
<organism evidence="3 4">
    <name type="scientific">Ferrimonas marina</name>
    <dbReference type="NCBI Taxonomy" id="299255"/>
    <lineage>
        <taxon>Bacteria</taxon>
        <taxon>Pseudomonadati</taxon>
        <taxon>Pseudomonadota</taxon>
        <taxon>Gammaproteobacteria</taxon>
        <taxon>Alteromonadales</taxon>
        <taxon>Ferrimonadaceae</taxon>
        <taxon>Ferrimonas</taxon>
    </lineage>
</organism>
<gene>
    <name evidence="3" type="ORF">SAMN02745129_0637</name>
</gene>
<dbReference type="Pfam" id="PF13778">
    <property type="entry name" value="DUF4174"/>
    <property type="match status" value="1"/>
</dbReference>
<feature type="domain" description="DUF4174" evidence="2">
    <location>
        <begin position="21"/>
        <end position="134"/>
    </location>
</feature>
<keyword evidence="4" id="KW-1185">Reference proteome</keyword>
<reference evidence="4" key="1">
    <citation type="submission" date="2016-11" db="EMBL/GenBank/DDBJ databases">
        <authorList>
            <person name="Varghese N."/>
            <person name="Submissions S."/>
        </authorList>
    </citation>
    <scope>NUCLEOTIDE SEQUENCE [LARGE SCALE GENOMIC DNA]</scope>
    <source>
        <strain evidence="4">DSM 16917</strain>
    </source>
</reference>
<dbReference type="OrthoDB" id="5893017at2"/>
<keyword evidence="1" id="KW-0732">Signal</keyword>
<dbReference type="RefSeq" id="WP_067664609.1">
    <property type="nucleotide sequence ID" value="NZ_FQXG01000001.1"/>
</dbReference>
<dbReference type="AlphaFoldDB" id="A0A1M5MHC3"/>
<name>A0A1M5MHC3_9GAMM</name>
<dbReference type="EMBL" id="FQXG01000001">
    <property type="protein sequence ID" value="SHG76339.1"/>
    <property type="molecule type" value="Genomic_DNA"/>
</dbReference>
<evidence type="ECO:0000313" key="3">
    <source>
        <dbReference type="EMBL" id="SHG76339.1"/>
    </source>
</evidence>
<dbReference type="InterPro" id="IPR025232">
    <property type="entry name" value="DUF4174"/>
</dbReference>
<sequence>MKILLPLMLALGIPALLAYPVDSHHWNHRTIVYFAPQLDDQVDQFLLQAAMHECQLEDRQIHLMVLTPKGIVHPHDLVLAQDTEALMDRYQLDEAQHNAVLIGKDGGIKHRWQGATDWQKVAGWVDDMPMRKVEMAQRGDPCAI</sequence>